<dbReference type="Gene3D" id="2.40.50.140">
    <property type="entry name" value="Nucleic acid-binding proteins"/>
    <property type="match status" value="1"/>
</dbReference>
<comment type="function">
    <text evidence="1 12">DNA ligase that catalyzes the formation of phosphodiester linkages between 5'-phosphoryl and 3'-hydroxyl groups in double-stranded DNA using NAD as a coenzyme and as the energy source for the reaction. It is essential for DNA replication and repair of damaged DNA.</text>
</comment>
<dbReference type="Pfam" id="PF03119">
    <property type="entry name" value="DNA_ligase_ZBD"/>
    <property type="match status" value="1"/>
</dbReference>
<evidence type="ECO:0000256" key="4">
    <source>
        <dbReference type="ARBA" id="ARBA00022723"/>
    </source>
</evidence>
<dbReference type="InterPro" id="IPR010994">
    <property type="entry name" value="RuvA_2-like"/>
</dbReference>
<feature type="binding site" evidence="12">
    <location>
        <position position="131"/>
    </location>
    <ligand>
        <name>NAD(+)</name>
        <dbReference type="ChEBI" id="CHEBI:57540"/>
    </ligand>
</feature>
<dbReference type="GO" id="GO:0003911">
    <property type="term" value="F:DNA ligase (NAD+) activity"/>
    <property type="evidence" value="ECO:0007669"/>
    <property type="project" value="UniProtKB-EC"/>
</dbReference>
<gene>
    <name evidence="12 15" type="primary">ligA</name>
    <name evidence="15" type="ORF">ACFQPS_13140</name>
</gene>
<dbReference type="SMART" id="SM00292">
    <property type="entry name" value="BRCT"/>
    <property type="match status" value="1"/>
</dbReference>
<protein>
    <recommendedName>
        <fullName evidence="12 13">DNA ligase</fullName>
        <ecNumber evidence="12 13">6.5.1.2</ecNumber>
    </recommendedName>
    <alternativeName>
        <fullName evidence="12">Polydeoxyribonucleotide synthase [NAD(+)]</fullName>
    </alternativeName>
</protein>
<comment type="caution">
    <text evidence="15">The sequence shown here is derived from an EMBL/GenBank/DDBJ whole genome shotgun (WGS) entry which is preliminary data.</text>
</comment>
<name>A0ABW2KVL9_9PROT</name>
<evidence type="ECO:0000256" key="12">
    <source>
        <dbReference type="HAMAP-Rule" id="MF_01588"/>
    </source>
</evidence>
<dbReference type="Proteomes" id="UP001596456">
    <property type="component" value="Unassembled WGS sequence"/>
</dbReference>
<dbReference type="Gene3D" id="6.20.10.30">
    <property type="match status" value="1"/>
</dbReference>
<evidence type="ECO:0000256" key="1">
    <source>
        <dbReference type="ARBA" id="ARBA00004067"/>
    </source>
</evidence>
<evidence type="ECO:0000256" key="7">
    <source>
        <dbReference type="ARBA" id="ARBA00022842"/>
    </source>
</evidence>
<evidence type="ECO:0000256" key="2">
    <source>
        <dbReference type="ARBA" id="ARBA00022598"/>
    </source>
</evidence>
<dbReference type="NCBIfam" id="NF005932">
    <property type="entry name" value="PRK07956.1"/>
    <property type="match status" value="1"/>
</dbReference>
<accession>A0ABW2KVL9</accession>
<sequence>MSDLSETRHIPVETLTLDQAAAEHAALVREIAHHRALYYGKDAPEIADSAYDALEHRLAGLEARFPELVSPDSPTQTVGAAPSAGFGKVRHRVPMLSLDNAFTAEDVDGFVEQIARFLNLKEVDGLEFVAEPKIDGLSLSLRYENGALAQAATRGDGTEGEDVTANVRTIREIPDRLPAGAPAVLEVRGEVYMVREEFFALNRRQAEAGEKVFANPRNAAAGSLRQLDPSVTAKRPLCFFAYSWGDLSEPLAATQWDALQRLKALGFSVPAQSRLCRSKAELLEFYAAIGAGRAALPFDIDGVVYKVNRLDLQERLGFRTRTPRWATAHKFPAERAQTLLRAITIQVGRTGALTPVAELEPVTVGGVVVSRATLHNADEIARKDIRVGDTVVVQRAGDVIPQVVEVVTDRRPADSAPFVFPDHCPECGSAALREEDGAVSRCTGGLVCPAQAVERLRHFVSRNAFDIEGLGIERIQLFYDQGRIRSPADIFTLERREEQRLDRLVSMTGFGRRSVENLFRAIDARRRIPLDRFIFALGIRQVGEATAKLLARTYRSIGHWTERMAAAAAERSANPDEAKKPELVGEAYAELCAIEQIGMSVADDICAFFAEKHNRDALDDLLKELEAVEDHVPPPQADGSPVAGKTVVFTGTLETMGRSEAKARAEALGAKVAGSVSGKTDYVVVGADAGSKAAKARELGLTILTEQEWLALIGPPGGA</sequence>
<evidence type="ECO:0000313" key="15">
    <source>
        <dbReference type="EMBL" id="MFC7334111.1"/>
    </source>
</evidence>
<comment type="catalytic activity">
    <reaction evidence="11 12 13">
        <text>NAD(+) + (deoxyribonucleotide)n-3'-hydroxyl + 5'-phospho-(deoxyribonucleotide)m = (deoxyribonucleotide)n+m + AMP + beta-nicotinamide D-nucleotide.</text>
        <dbReference type="EC" id="6.5.1.2"/>
    </reaction>
</comment>
<feature type="binding site" evidence="12">
    <location>
        <position position="330"/>
    </location>
    <ligand>
        <name>NAD(+)</name>
        <dbReference type="ChEBI" id="CHEBI:57540"/>
    </ligand>
</feature>
<keyword evidence="9 12" id="KW-0234">DNA repair</keyword>
<dbReference type="PROSITE" id="PS01056">
    <property type="entry name" value="DNA_LIGASE_N2"/>
    <property type="match status" value="1"/>
</dbReference>
<dbReference type="SUPFAM" id="SSF50249">
    <property type="entry name" value="Nucleic acid-binding proteins"/>
    <property type="match status" value="1"/>
</dbReference>
<evidence type="ECO:0000259" key="14">
    <source>
        <dbReference type="PROSITE" id="PS50172"/>
    </source>
</evidence>
<organism evidence="15 16">
    <name type="scientific">Rhodocista pekingensis</name>
    <dbReference type="NCBI Taxonomy" id="201185"/>
    <lineage>
        <taxon>Bacteria</taxon>
        <taxon>Pseudomonadati</taxon>
        <taxon>Pseudomonadota</taxon>
        <taxon>Alphaproteobacteria</taxon>
        <taxon>Rhodospirillales</taxon>
        <taxon>Azospirillaceae</taxon>
        <taxon>Rhodocista</taxon>
    </lineage>
</organism>
<dbReference type="Gene3D" id="3.40.50.10190">
    <property type="entry name" value="BRCT domain"/>
    <property type="match status" value="1"/>
</dbReference>
<dbReference type="InterPro" id="IPR012340">
    <property type="entry name" value="NA-bd_OB-fold"/>
</dbReference>
<dbReference type="Gene3D" id="1.10.150.20">
    <property type="entry name" value="5' to 3' exonuclease, C-terminal subdomain"/>
    <property type="match status" value="2"/>
</dbReference>
<evidence type="ECO:0000256" key="11">
    <source>
        <dbReference type="ARBA" id="ARBA00034005"/>
    </source>
</evidence>
<dbReference type="Pfam" id="PF00533">
    <property type="entry name" value="BRCT"/>
    <property type="match status" value="1"/>
</dbReference>
<feature type="binding site" evidence="12">
    <location>
        <begin position="97"/>
        <end position="98"/>
    </location>
    <ligand>
        <name>NAD(+)</name>
        <dbReference type="ChEBI" id="CHEBI:57540"/>
    </ligand>
</feature>
<feature type="binding site" evidence="12">
    <location>
        <position position="424"/>
    </location>
    <ligand>
        <name>Zn(2+)</name>
        <dbReference type="ChEBI" id="CHEBI:29105"/>
    </ligand>
</feature>
<keyword evidence="3 12" id="KW-0235">DNA replication</keyword>
<keyword evidence="6 12" id="KW-0862">Zinc</keyword>
<evidence type="ECO:0000256" key="13">
    <source>
        <dbReference type="RuleBase" id="RU000618"/>
    </source>
</evidence>
<evidence type="ECO:0000256" key="9">
    <source>
        <dbReference type="ARBA" id="ARBA00023204"/>
    </source>
</evidence>
<dbReference type="PANTHER" id="PTHR23389:SF9">
    <property type="entry name" value="DNA LIGASE"/>
    <property type="match status" value="1"/>
</dbReference>
<dbReference type="SUPFAM" id="SSF52113">
    <property type="entry name" value="BRCT domain"/>
    <property type="match status" value="1"/>
</dbReference>
<reference evidence="16" key="1">
    <citation type="journal article" date="2019" name="Int. J. Syst. Evol. Microbiol.">
        <title>The Global Catalogue of Microorganisms (GCM) 10K type strain sequencing project: providing services to taxonomists for standard genome sequencing and annotation.</title>
        <authorList>
            <consortium name="The Broad Institute Genomics Platform"/>
            <consortium name="The Broad Institute Genome Sequencing Center for Infectious Disease"/>
            <person name="Wu L."/>
            <person name="Ma J."/>
        </authorList>
    </citation>
    <scope>NUCLEOTIDE SEQUENCE [LARGE SCALE GENOMIC DNA]</scope>
    <source>
        <strain evidence="16">CGMCC 1.16275</strain>
    </source>
</reference>
<dbReference type="RefSeq" id="WP_377359678.1">
    <property type="nucleotide sequence ID" value="NZ_JBHTCM010000012.1"/>
</dbReference>
<feature type="active site" description="N6-AMP-lysine intermediate" evidence="12">
    <location>
        <position position="133"/>
    </location>
</feature>
<dbReference type="InterPro" id="IPR004149">
    <property type="entry name" value="Znf_DNAligase_C4"/>
</dbReference>
<evidence type="ECO:0000256" key="6">
    <source>
        <dbReference type="ARBA" id="ARBA00022833"/>
    </source>
</evidence>
<dbReference type="InterPro" id="IPR004150">
    <property type="entry name" value="NAD_DNA_ligase_OB"/>
</dbReference>
<keyword evidence="10 12" id="KW-0464">Manganese</keyword>
<evidence type="ECO:0000256" key="8">
    <source>
        <dbReference type="ARBA" id="ARBA00023027"/>
    </source>
</evidence>
<feature type="domain" description="BRCT" evidence="14">
    <location>
        <begin position="637"/>
        <end position="710"/>
    </location>
</feature>
<proteinExistence type="inferred from homology"/>
<dbReference type="PANTHER" id="PTHR23389">
    <property type="entry name" value="CHROMOSOME TRANSMISSION FIDELITY FACTOR 18"/>
    <property type="match status" value="1"/>
</dbReference>
<dbReference type="NCBIfam" id="TIGR00575">
    <property type="entry name" value="dnlj"/>
    <property type="match status" value="1"/>
</dbReference>
<keyword evidence="2 12" id="KW-0436">Ligase</keyword>
<dbReference type="Pfam" id="PF03120">
    <property type="entry name" value="OB_DNA_ligase"/>
    <property type="match status" value="1"/>
</dbReference>
<dbReference type="InterPro" id="IPR036420">
    <property type="entry name" value="BRCT_dom_sf"/>
</dbReference>
<dbReference type="InterPro" id="IPR013840">
    <property type="entry name" value="DNAligase_N"/>
</dbReference>
<dbReference type="PIRSF" id="PIRSF001604">
    <property type="entry name" value="LigA"/>
    <property type="match status" value="1"/>
</dbReference>
<dbReference type="CDD" id="cd00114">
    <property type="entry name" value="LIGANc"/>
    <property type="match status" value="1"/>
</dbReference>
<evidence type="ECO:0000256" key="10">
    <source>
        <dbReference type="ARBA" id="ARBA00023211"/>
    </source>
</evidence>
<feature type="binding site" evidence="12">
    <location>
        <position position="427"/>
    </location>
    <ligand>
        <name>Zn(2+)</name>
        <dbReference type="ChEBI" id="CHEBI:29105"/>
    </ligand>
</feature>
<dbReference type="InterPro" id="IPR041663">
    <property type="entry name" value="DisA/LigA_HHH"/>
</dbReference>
<comment type="caution">
    <text evidence="12">Lacks conserved residue(s) required for the propagation of feature annotation.</text>
</comment>
<dbReference type="EC" id="6.5.1.2" evidence="12 13"/>
<dbReference type="InterPro" id="IPR001357">
    <property type="entry name" value="BRCT_dom"/>
</dbReference>
<keyword evidence="4 12" id="KW-0479">Metal-binding</keyword>
<feature type="binding site" evidence="12">
    <location>
        <position position="190"/>
    </location>
    <ligand>
        <name>NAD(+)</name>
        <dbReference type="ChEBI" id="CHEBI:57540"/>
    </ligand>
</feature>
<dbReference type="InterPro" id="IPR018239">
    <property type="entry name" value="DNA_ligase_AS"/>
</dbReference>
<dbReference type="SMART" id="SM00532">
    <property type="entry name" value="LIGANc"/>
    <property type="match status" value="1"/>
</dbReference>
<dbReference type="PROSITE" id="PS50172">
    <property type="entry name" value="BRCT"/>
    <property type="match status" value="1"/>
</dbReference>
<dbReference type="EMBL" id="JBHTCM010000012">
    <property type="protein sequence ID" value="MFC7334111.1"/>
    <property type="molecule type" value="Genomic_DNA"/>
</dbReference>
<feature type="binding site" evidence="12">
    <location>
        <position position="154"/>
    </location>
    <ligand>
        <name>NAD(+)</name>
        <dbReference type="ChEBI" id="CHEBI:57540"/>
    </ligand>
</feature>
<evidence type="ECO:0000256" key="3">
    <source>
        <dbReference type="ARBA" id="ARBA00022705"/>
    </source>
</evidence>
<dbReference type="InterPro" id="IPR013839">
    <property type="entry name" value="DNAligase_adenylation"/>
</dbReference>
<dbReference type="Gene3D" id="1.10.287.610">
    <property type="entry name" value="Helix hairpin bin"/>
    <property type="match status" value="1"/>
</dbReference>
<dbReference type="HAMAP" id="MF_01588">
    <property type="entry name" value="DNA_ligase_A"/>
    <property type="match status" value="1"/>
</dbReference>
<evidence type="ECO:0000313" key="16">
    <source>
        <dbReference type="Proteomes" id="UP001596456"/>
    </source>
</evidence>
<dbReference type="Pfam" id="PF01653">
    <property type="entry name" value="DNA_ligase_aden"/>
    <property type="match status" value="1"/>
</dbReference>
<dbReference type="SUPFAM" id="SSF47781">
    <property type="entry name" value="RuvA domain 2-like"/>
    <property type="match status" value="1"/>
</dbReference>
<dbReference type="Pfam" id="PF12826">
    <property type="entry name" value="HHH_2"/>
    <property type="match status" value="1"/>
</dbReference>
<feature type="binding site" evidence="12">
    <location>
        <position position="306"/>
    </location>
    <ligand>
        <name>NAD(+)</name>
        <dbReference type="ChEBI" id="CHEBI:57540"/>
    </ligand>
</feature>
<feature type="binding site" evidence="12">
    <location>
        <begin position="48"/>
        <end position="52"/>
    </location>
    <ligand>
        <name>NAD(+)</name>
        <dbReference type="ChEBI" id="CHEBI:57540"/>
    </ligand>
</feature>
<keyword evidence="5 12" id="KW-0227">DNA damage</keyword>
<keyword evidence="16" id="KW-1185">Reference proteome</keyword>
<evidence type="ECO:0000256" key="5">
    <source>
        <dbReference type="ARBA" id="ARBA00022763"/>
    </source>
</evidence>
<keyword evidence="8 12" id="KW-0520">NAD</keyword>
<comment type="cofactor">
    <cofactor evidence="12">
        <name>Mg(2+)</name>
        <dbReference type="ChEBI" id="CHEBI:18420"/>
    </cofactor>
    <cofactor evidence="12">
        <name>Mn(2+)</name>
        <dbReference type="ChEBI" id="CHEBI:29035"/>
    </cofactor>
</comment>
<dbReference type="InterPro" id="IPR001679">
    <property type="entry name" value="DNA_ligase"/>
</dbReference>
<dbReference type="InterPro" id="IPR033136">
    <property type="entry name" value="DNA_ligase_CS"/>
</dbReference>
<dbReference type="SUPFAM" id="SSF56091">
    <property type="entry name" value="DNA ligase/mRNA capping enzyme, catalytic domain"/>
    <property type="match status" value="1"/>
</dbReference>
<dbReference type="CDD" id="cd17748">
    <property type="entry name" value="BRCT_DNA_ligase_like"/>
    <property type="match status" value="1"/>
</dbReference>
<dbReference type="PROSITE" id="PS01055">
    <property type="entry name" value="DNA_LIGASE_N1"/>
    <property type="match status" value="1"/>
</dbReference>
<feature type="binding site" evidence="12">
    <location>
        <position position="448"/>
    </location>
    <ligand>
        <name>Zn(2+)</name>
        <dbReference type="ChEBI" id="CHEBI:29105"/>
    </ligand>
</feature>
<comment type="similarity">
    <text evidence="12">Belongs to the NAD-dependent DNA ligase family. LigA subfamily.</text>
</comment>
<keyword evidence="7 12" id="KW-0460">Magnesium</keyword>
<dbReference type="Gene3D" id="3.30.470.30">
    <property type="entry name" value="DNA ligase/mRNA capping enzyme"/>
    <property type="match status" value="1"/>
</dbReference>